<evidence type="ECO:0000259" key="6">
    <source>
        <dbReference type="PROSITE" id="PS50928"/>
    </source>
</evidence>
<dbReference type="PANTHER" id="PTHR43496">
    <property type="entry name" value="PROTEIN LPLB"/>
    <property type="match status" value="1"/>
</dbReference>
<dbReference type="InterPro" id="IPR035906">
    <property type="entry name" value="MetI-like_sf"/>
</dbReference>
<dbReference type="InterPro" id="IPR000515">
    <property type="entry name" value="MetI-like"/>
</dbReference>
<evidence type="ECO:0000256" key="5">
    <source>
        <dbReference type="RuleBase" id="RU363032"/>
    </source>
</evidence>
<feature type="transmembrane region" description="Helical" evidence="5">
    <location>
        <begin position="305"/>
        <end position="329"/>
    </location>
</feature>
<evidence type="ECO:0000313" key="8">
    <source>
        <dbReference type="Proteomes" id="UP000630805"/>
    </source>
</evidence>
<feature type="transmembrane region" description="Helical" evidence="5">
    <location>
        <begin position="261"/>
        <end position="285"/>
    </location>
</feature>
<feature type="transmembrane region" description="Helical" evidence="5">
    <location>
        <begin position="635"/>
        <end position="659"/>
    </location>
</feature>
<feature type="transmembrane region" description="Helical" evidence="5">
    <location>
        <begin position="218"/>
        <end position="241"/>
    </location>
</feature>
<gene>
    <name evidence="7" type="ORF">HW561_12665</name>
</gene>
<keyword evidence="5" id="KW-0813">Transport</keyword>
<keyword evidence="8" id="KW-1185">Reference proteome</keyword>
<keyword evidence="3 5" id="KW-1133">Transmembrane helix</keyword>
<reference evidence="7 8" key="1">
    <citation type="submission" date="2020-06" db="EMBL/GenBank/DDBJ databases">
        <authorList>
            <person name="Cao W.R."/>
        </authorList>
    </citation>
    <scope>NUCLEOTIDE SEQUENCE [LARGE SCALE GENOMIC DNA]</scope>
    <source>
        <strain evidence="7 8">B1Z28</strain>
    </source>
</reference>
<evidence type="ECO:0000256" key="1">
    <source>
        <dbReference type="ARBA" id="ARBA00004651"/>
    </source>
</evidence>
<dbReference type="CDD" id="cd06261">
    <property type="entry name" value="TM_PBP2"/>
    <property type="match status" value="1"/>
</dbReference>
<evidence type="ECO:0000256" key="3">
    <source>
        <dbReference type="ARBA" id="ARBA00022989"/>
    </source>
</evidence>
<feature type="transmembrane region" description="Helical" evidence="5">
    <location>
        <begin position="498"/>
        <end position="520"/>
    </location>
</feature>
<comment type="similarity">
    <text evidence="5">Belongs to the binding-protein-dependent transport system permease family.</text>
</comment>
<keyword evidence="4 5" id="KW-0472">Membrane</keyword>
<feature type="transmembrane region" description="Helical" evidence="5">
    <location>
        <begin position="532"/>
        <end position="559"/>
    </location>
</feature>
<dbReference type="Pfam" id="PF00528">
    <property type="entry name" value="BPD_transp_1"/>
    <property type="match status" value="2"/>
</dbReference>
<dbReference type="SUPFAM" id="SSF161098">
    <property type="entry name" value="MetI-like"/>
    <property type="match status" value="2"/>
</dbReference>
<comment type="subcellular location">
    <subcellularLocation>
        <location evidence="1 5">Cell membrane</location>
        <topology evidence="1 5">Multi-pass membrane protein</topology>
    </subcellularLocation>
</comment>
<name>A0ABX2PR51_9RHOB</name>
<accession>A0ABX2PR51</accession>
<dbReference type="EMBL" id="JABXWT010000006">
    <property type="protein sequence ID" value="NVO56640.1"/>
    <property type="molecule type" value="Genomic_DNA"/>
</dbReference>
<feature type="domain" description="ABC transmembrane type-1" evidence="6">
    <location>
        <begin position="461"/>
        <end position="656"/>
    </location>
</feature>
<evidence type="ECO:0000256" key="4">
    <source>
        <dbReference type="ARBA" id="ARBA00023136"/>
    </source>
</evidence>
<protein>
    <submittedName>
        <fullName evidence="7">2-aminoethylphosphonate ABC transporter permease subunit</fullName>
    </submittedName>
</protein>
<organism evidence="7 8">
    <name type="scientific">Ruegeria haliotis</name>
    <dbReference type="NCBI Taxonomy" id="2747601"/>
    <lineage>
        <taxon>Bacteria</taxon>
        <taxon>Pseudomonadati</taxon>
        <taxon>Pseudomonadota</taxon>
        <taxon>Alphaproteobacteria</taxon>
        <taxon>Rhodobacterales</taxon>
        <taxon>Roseobacteraceae</taxon>
        <taxon>Ruegeria</taxon>
    </lineage>
</organism>
<sequence>MSEISINPGTLPAGPDIKPKLSRDDILMRGSMIVIALYLVATLVLPLYTMLSKSFSTYRMELSQYEFQVSDDAGQFDGTILSGDALNEQIGAFSGTELSTGSDGRLSVTELFPDFSFRSPVMYQIRNTSDTGRFLVGSTLQDNTDWVTLDSNQFRRVQLRPVQSRGLENFVNYFSTPALFNSIKNSLWISVISTIVTVTLAFWFAYALNRSCMRFKGVFRLIAMAPILVPSLLPGIALVYLFGNQGMIKELLFGASIYGPIGIVIGSVFFTFPHAFLIISTALAISDARLYEAAVSLRSTPWRTFWTVTVPGARYGLISAAFVVFNLVITDFGLPKVIGGQFNVLAVDIYKQVIGQQNFEMGAVVSVVLVIPAILAFAIDRMVQSKQVALLSARSVPYQPTPNRKADRFFLVYCCLIGLFIVGLLAVCQFAALIKFWPYDLSLSLKNYDFNKMDGGGWGSYINSIKLALLTAVIGTSVVFFGAYLVEKSNGFRTGRSIFQMFAMLPMAIPGMVLGLSYIFFFNSPSNPLNGIYGTMAILVICTVTHFYTVSHLTAVTALKQMDREFESVSSSLKQPTMKLFARVTVPVCLPAVLDISIYLFVNAMTTVSAVVFLYSPKTTLASIAVLNMDDAGDIAPAAAMGMMIFYTNATARIIHLIASKGILKRTQGWRSR</sequence>
<dbReference type="NCBIfam" id="TIGR03262">
    <property type="entry name" value="PhnU2"/>
    <property type="match status" value="1"/>
</dbReference>
<feature type="transmembrane region" description="Helical" evidence="5">
    <location>
        <begin position="187"/>
        <end position="206"/>
    </location>
</feature>
<feature type="transmembrane region" description="Helical" evidence="5">
    <location>
        <begin position="410"/>
        <end position="434"/>
    </location>
</feature>
<dbReference type="RefSeq" id="WP_176865291.1">
    <property type="nucleotide sequence ID" value="NZ_JABXWT010000006.1"/>
</dbReference>
<evidence type="ECO:0000313" key="7">
    <source>
        <dbReference type="EMBL" id="NVO56640.1"/>
    </source>
</evidence>
<dbReference type="InterPro" id="IPR017664">
    <property type="entry name" value="AminoethylPonate_ABC_perm-1"/>
</dbReference>
<feature type="transmembrane region" description="Helical" evidence="5">
    <location>
        <begin position="467"/>
        <end position="486"/>
    </location>
</feature>
<feature type="transmembrane region" description="Helical" evidence="5">
    <location>
        <begin position="26"/>
        <end position="48"/>
    </location>
</feature>
<comment type="caution">
    <text evidence="7">The sequence shown here is derived from an EMBL/GenBank/DDBJ whole genome shotgun (WGS) entry which is preliminary data.</text>
</comment>
<evidence type="ECO:0000256" key="2">
    <source>
        <dbReference type="ARBA" id="ARBA00022692"/>
    </source>
</evidence>
<dbReference type="PROSITE" id="PS50928">
    <property type="entry name" value="ABC_TM1"/>
    <property type="match status" value="2"/>
</dbReference>
<feature type="transmembrane region" description="Helical" evidence="5">
    <location>
        <begin position="361"/>
        <end position="379"/>
    </location>
</feature>
<feature type="domain" description="ABC transmembrane type-1" evidence="6">
    <location>
        <begin position="183"/>
        <end position="380"/>
    </location>
</feature>
<dbReference type="Proteomes" id="UP000630805">
    <property type="component" value="Unassembled WGS sequence"/>
</dbReference>
<keyword evidence="2 5" id="KW-0812">Transmembrane</keyword>
<dbReference type="Gene3D" id="1.10.3720.10">
    <property type="entry name" value="MetI-like"/>
    <property type="match status" value="2"/>
</dbReference>
<dbReference type="PANTHER" id="PTHR43496:SF1">
    <property type="entry name" value="POLYGALACTURONAN_RHAMNOGALACTURONAN TRANSPORT SYSTEM PERMEASE PROTEIN YTEP"/>
    <property type="match status" value="1"/>
</dbReference>
<proteinExistence type="inferred from homology"/>